<dbReference type="EMBL" id="JAYMFH010000014">
    <property type="protein sequence ID" value="MEC4295530.1"/>
    <property type="molecule type" value="Genomic_DNA"/>
</dbReference>
<feature type="chain" id="PRO_5047180845" evidence="3">
    <location>
        <begin position="26"/>
        <end position="952"/>
    </location>
</feature>
<feature type="domain" description="MurNAc-LAA" evidence="4">
    <location>
        <begin position="339"/>
        <end position="472"/>
    </location>
</feature>
<dbReference type="CDD" id="cd02696">
    <property type="entry name" value="MurNAc-LAA"/>
    <property type="match status" value="1"/>
</dbReference>
<dbReference type="Pfam" id="PF01473">
    <property type="entry name" value="Choline_bind_1"/>
    <property type="match status" value="3"/>
</dbReference>
<feature type="signal peptide" evidence="3">
    <location>
        <begin position="1"/>
        <end position="25"/>
    </location>
</feature>
<comment type="caution">
    <text evidence="5">The sequence shown here is derived from an EMBL/GenBank/DDBJ whole genome shotgun (WGS) entry which is preliminary data.</text>
</comment>
<dbReference type="Gene3D" id="2.10.270.20">
    <property type="match status" value="2"/>
</dbReference>
<keyword evidence="2 5" id="KW-0378">Hydrolase</keyword>
<dbReference type="Gene3D" id="3.40.630.40">
    <property type="entry name" value="Zn-dependent exopeptidases"/>
    <property type="match status" value="1"/>
</dbReference>
<keyword evidence="6" id="KW-1185">Reference proteome</keyword>
<evidence type="ECO:0000259" key="4">
    <source>
        <dbReference type="SMART" id="SM00646"/>
    </source>
</evidence>
<keyword evidence="3" id="KW-0732">Signal</keyword>
<dbReference type="InterPro" id="IPR002508">
    <property type="entry name" value="MurNAc-LAA_cat"/>
</dbReference>
<dbReference type="PANTHER" id="PTHR30404:SF0">
    <property type="entry name" value="N-ACETYLMURAMOYL-L-ALANINE AMIDASE AMIC"/>
    <property type="match status" value="1"/>
</dbReference>
<name>A0ABU6J0B7_9ACTN</name>
<dbReference type="SUPFAM" id="SSF69360">
    <property type="entry name" value="Cell wall binding repeat"/>
    <property type="match status" value="2"/>
</dbReference>
<dbReference type="EC" id="3.5.1.28" evidence="5"/>
<proteinExistence type="predicted"/>
<organism evidence="5 6">
    <name type="scientific">Adlercreutzia shanghongiae</name>
    <dbReference type="NCBI Taxonomy" id="3111773"/>
    <lineage>
        <taxon>Bacteria</taxon>
        <taxon>Bacillati</taxon>
        <taxon>Actinomycetota</taxon>
        <taxon>Coriobacteriia</taxon>
        <taxon>Eggerthellales</taxon>
        <taxon>Eggerthellaceae</taxon>
        <taxon>Adlercreutzia</taxon>
    </lineage>
</organism>
<dbReference type="InterPro" id="IPR050695">
    <property type="entry name" value="N-acetylmuramoyl_amidase_3"/>
</dbReference>
<reference evidence="5 6" key="1">
    <citation type="submission" date="2024-01" db="EMBL/GenBank/DDBJ databases">
        <title>novel species in genus Adlercreutzia.</title>
        <authorList>
            <person name="Liu X."/>
        </authorList>
    </citation>
    <scope>NUCLEOTIDE SEQUENCE [LARGE SCALE GENOMIC DNA]</scope>
    <source>
        <strain evidence="5 6">R22</strain>
    </source>
</reference>
<dbReference type="InterPro" id="IPR002901">
    <property type="entry name" value="MGlyc_endo_b_GlcNAc-like_dom"/>
</dbReference>
<evidence type="ECO:0000256" key="3">
    <source>
        <dbReference type="SAM" id="SignalP"/>
    </source>
</evidence>
<evidence type="ECO:0000313" key="5">
    <source>
        <dbReference type="EMBL" id="MEC4295530.1"/>
    </source>
</evidence>
<dbReference type="Pfam" id="PF19127">
    <property type="entry name" value="Choline_bind_3"/>
    <property type="match status" value="4"/>
</dbReference>
<evidence type="ECO:0000256" key="2">
    <source>
        <dbReference type="ARBA" id="ARBA00022801"/>
    </source>
</evidence>
<keyword evidence="1" id="KW-0677">Repeat</keyword>
<dbReference type="RefSeq" id="WP_326454975.1">
    <property type="nucleotide sequence ID" value="NZ_JAYMFH010000014.1"/>
</dbReference>
<protein>
    <submittedName>
        <fullName evidence="5">N-acetylmuramoyl-L-alanine amidase</fullName>
        <ecNumber evidence="5">3.5.1.28</ecNumber>
    </submittedName>
</protein>
<dbReference type="SUPFAM" id="SSF53187">
    <property type="entry name" value="Zn-dependent exopeptidases"/>
    <property type="match status" value="1"/>
</dbReference>
<dbReference type="PANTHER" id="PTHR30404">
    <property type="entry name" value="N-ACETYLMURAMOYL-L-ALANINE AMIDASE"/>
    <property type="match status" value="1"/>
</dbReference>
<evidence type="ECO:0000313" key="6">
    <source>
        <dbReference type="Proteomes" id="UP001343724"/>
    </source>
</evidence>
<dbReference type="Proteomes" id="UP001343724">
    <property type="component" value="Unassembled WGS sequence"/>
</dbReference>
<gene>
    <name evidence="5" type="ORF">VJ920_09420</name>
</gene>
<dbReference type="InterPro" id="IPR018337">
    <property type="entry name" value="Cell_wall/Cho-bd_repeat"/>
</dbReference>
<dbReference type="Pfam" id="PF01832">
    <property type="entry name" value="Glucosaminidase"/>
    <property type="match status" value="1"/>
</dbReference>
<dbReference type="Pfam" id="PF01520">
    <property type="entry name" value="Amidase_3"/>
    <property type="match status" value="1"/>
</dbReference>
<sequence length="952" mass="103279">MKKQAPACLLALLLCLSMMPLPAFAEADSPFEESAPPAAEVIDGSAIVDEDGERSGNSGLCSDGVMALGADGVSGGADSRFTEVSSDGAEMVEVEEGSTIEIDEKKGEGDEPEVDAPVAPDLGFVYIDEAELTAGGTQNVAFALSDDGVILEKATLKLFSLSGEKSVEASEYNRGAALFEIADLESGEYELLSVDYIVAGCDEVFTESLEEGAYSFEVREVSSREPVEVAALSLNEQGELVEDSSTQEVIEEAIEAPSSTRMAGALSATSRAASSYPGIVVALDPGHGGSDSGATGNGLLEKNLTLSIAKYCQAALQRNGVSVFMTRSTDVYVGLSERVQKAAAAGASVFVSLHINSATPAAYGCEVWVPNSSSYKHDVYVAGKALGEKVIAKLEDLGLYNRGVKHRDSENGSKYPDGSVADYYSVINGARQQGIPGIIVEHAFISNSGDALKMQSDAFLKKLGEADAQGIIEAINSGVIKGGGQLYNDGKGYRYRTDGGADLKNDWVTASGHRYYMGSDGYAVRWEQKIDGYWYYFNGQSQMQKGWVTWKADGTKSYFDASGRALPGWQTLSGKRYYFSPSTGRSLRWEQKIDGYWYYFNGQSQMQKGWVTWKADGTKSYFDASGRALTGWQTLSGKRYYFSPSTGRSLRWEQKIDGYWYYFNGQSQMQKGWVTWKADGTKSYFDASGRALTGWQTLSGKRYYFSPSTGRSLRWEQKIDGYWYYFNGQSVMQTGWITWNADGRKSYFDPGKNGAKVFGEVSINGVPYVFDESGKLVKDYSYTIMGKPTVAAAQMARYYRATVGEATYPAALYALKGAKSIDVFCSILYDEAAAEGVRPDVLFGQIMHETGWLRFGGGVKAEQCNFGGLGAVSSTVGGATFSNVREGLRAQVQHLKAYGSKDALKNPCVDPRFHLVTRGIAPQVIDLNGRWAVPGNGYGQSIIDIVERLKKA</sequence>
<dbReference type="GO" id="GO:0008745">
    <property type="term" value="F:N-acetylmuramoyl-L-alanine amidase activity"/>
    <property type="evidence" value="ECO:0007669"/>
    <property type="project" value="UniProtKB-EC"/>
</dbReference>
<evidence type="ECO:0000256" key="1">
    <source>
        <dbReference type="ARBA" id="ARBA00022737"/>
    </source>
</evidence>
<accession>A0ABU6J0B7</accession>
<dbReference type="Gene3D" id="2.10.270.10">
    <property type="entry name" value="Cholin Binding"/>
    <property type="match status" value="2"/>
</dbReference>
<dbReference type="SMART" id="SM00646">
    <property type="entry name" value="Ami_3"/>
    <property type="match status" value="1"/>
</dbReference>